<dbReference type="OrthoDB" id="6053839at2759"/>
<dbReference type="InterPro" id="IPR029158">
    <property type="entry name" value="STING"/>
</dbReference>
<name>A0A087TSI0_STEMI</name>
<dbReference type="GO" id="GO:0035438">
    <property type="term" value="F:cyclic-di-GMP binding"/>
    <property type="evidence" value="ECO:0007669"/>
    <property type="project" value="TreeGrafter"/>
</dbReference>
<dbReference type="GO" id="GO:0005789">
    <property type="term" value="C:endoplasmic reticulum membrane"/>
    <property type="evidence" value="ECO:0007669"/>
    <property type="project" value="TreeGrafter"/>
</dbReference>
<dbReference type="PANTHER" id="PTHR34339">
    <property type="entry name" value="STIMULATOR OF INTERFERON GENES PROTEIN"/>
    <property type="match status" value="1"/>
</dbReference>
<dbReference type="GO" id="GO:0002218">
    <property type="term" value="P:activation of innate immune response"/>
    <property type="evidence" value="ECO:0007669"/>
    <property type="project" value="InterPro"/>
</dbReference>
<dbReference type="GO" id="GO:0061709">
    <property type="term" value="P:reticulophagy"/>
    <property type="evidence" value="ECO:0007669"/>
    <property type="project" value="TreeGrafter"/>
</dbReference>
<dbReference type="GO" id="GO:0032481">
    <property type="term" value="P:positive regulation of type I interferon production"/>
    <property type="evidence" value="ECO:0007669"/>
    <property type="project" value="InterPro"/>
</dbReference>
<dbReference type="InterPro" id="IPR055432">
    <property type="entry name" value="STING_LBD"/>
</dbReference>
<evidence type="ECO:0000313" key="3">
    <source>
        <dbReference type="Proteomes" id="UP000054359"/>
    </source>
</evidence>
<keyword evidence="3" id="KW-1185">Reference proteome</keyword>
<dbReference type="GO" id="GO:0000045">
    <property type="term" value="P:autophagosome assembly"/>
    <property type="evidence" value="ECO:0007669"/>
    <property type="project" value="TreeGrafter"/>
</dbReference>
<dbReference type="InterPro" id="IPR038623">
    <property type="entry name" value="STING_C_sf"/>
</dbReference>
<evidence type="ECO:0000259" key="1">
    <source>
        <dbReference type="Pfam" id="PF15009"/>
    </source>
</evidence>
<organism evidence="2 3">
    <name type="scientific">Stegodyphus mimosarum</name>
    <name type="common">African social velvet spider</name>
    <dbReference type="NCBI Taxonomy" id="407821"/>
    <lineage>
        <taxon>Eukaryota</taxon>
        <taxon>Metazoa</taxon>
        <taxon>Ecdysozoa</taxon>
        <taxon>Arthropoda</taxon>
        <taxon>Chelicerata</taxon>
        <taxon>Arachnida</taxon>
        <taxon>Araneae</taxon>
        <taxon>Araneomorphae</taxon>
        <taxon>Entelegynae</taxon>
        <taxon>Eresoidea</taxon>
        <taxon>Eresidae</taxon>
        <taxon>Stegodyphus</taxon>
    </lineage>
</organism>
<evidence type="ECO:0000313" key="2">
    <source>
        <dbReference type="EMBL" id="KFM68069.1"/>
    </source>
</evidence>
<dbReference type="PANTHER" id="PTHR34339:SF1">
    <property type="entry name" value="STIMULATOR OF INTERFERON GENES PROTEIN"/>
    <property type="match status" value="1"/>
</dbReference>
<reference evidence="2 3" key="1">
    <citation type="submission" date="2013-11" db="EMBL/GenBank/DDBJ databases">
        <title>Genome sequencing of Stegodyphus mimosarum.</title>
        <authorList>
            <person name="Bechsgaard J."/>
        </authorList>
    </citation>
    <scope>NUCLEOTIDE SEQUENCE [LARGE SCALE GENOMIC DNA]</scope>
</reference>
<accession>A0A087TSI0</accession>
<feature type="non-terminal residue" evidence="2">
    <location>
        <position position="158"/>
    </location>
</feature>
<protein>
    <recommendedName>
        <fullName evidence="1">STING ligand-binding domain-containing protein</fullName>
    </recommendedName>
</protein>
<proteinExistence type="predicted"/>
<dbReference type="GO" id="GO:0016239">
    <property type="term" value="P:positive regulation of macroautophagy"/>
    <property type="evidence" value="ECO:0007669"/>
    <property type="project" value="TreeGrafter"/>
</dbReference>
<dbReference type="AlphaFoldDB" id="A0A087TSI0"/>
<feature type="domain" description="STING ligand-binding" evidence="1">
    <location>
        <begin position="1"/>
        <end position="117"/>
    </location>
</feature>
<dbReference type="EMBL" id="KK116541">
    <property type="protein sequence ID" value="KFM68069.1"/>
    <property type="molecule type" value="Genomic_DNA"/>
</dbReference>
<dbReference type="Pfam" id="PF15009">
    <property type="entry name" value="STING_LBD"/>
    <property type="match status" value="1"/>
</dbReference>
<dbReference type="Gene3D" id="3.40.50.12100">
    <property type="entry name" value="Stimulator of interferon genes protein"/>
    <property type="match status" value="1"/>
</dbReference>
<sequence length="158" mass="18581">MENFEHEHKIKLFVKRLVVICPLSCNVDGLLSARDPEIRLVGRLESVYNDQGGNVNRDYHNSVYKIGDCNPIYAVVEFPNSLKCFKKEGDERMSEEMRRYHRDCFIKHLKRFLDDKPCLFLIYDDENPTKSLSGFLIDELHRFVNDSKFSKFIAISEK</sequence>
<dbReference type="GO" id="GO:0005776">
    <property type="term" value="C:autophagosome"/>
    <property type="evidence" value="ECO:0007669"/>
    <property type="project" value="TreeGrafter"/>
</dbReference>
<dbReference type="GO" id="GO:0061507">
    <property type="term" value="F:2',3'-cyclic GMP-AMP binding"/>
    <property type="evidence" value="ECO:0007669"/>
    <property type="project" value="TreeGrafter"/>
</dbReference>
<dbReference type="Proteomes" id="UP000054359">
    <property type="component" value="Unassembled WGS sequence"/>
</dbReference>
<dbReference type="GO" id="GO:0045087">
    <property type="term" value="P:innate immune response"/>
    <property type="evidence" value="ECO:0007669"/>
    <property type="project" value="TreeGrafter"/>
</dbReference>
<gene>
    <name evidence="2" type="ORF">X975_24735</name>
</gene>